<reference evidence="1 2" key="1">
    <citation type="journal article" date="2015" name="Genome Announc.">
        <title>Expanding the biotechnology potential of lactobacilli through comparative genomics of 213 strains and associated genera.</title>
        <authorList>
            <person name="Sun Z."/>
            <person name="Harris H.M."/>
            <person name="McCann A."/>
            <person name="Guo C."/>
            <person name="Argimon S."/>
            <person name="Zhang W."/>
            <person name="Yang X."/>
            <person name="Jeffery I.B."/>
            <person name="Cooney J.C."/>
            <person name="Kagawa T.F."/>
            <person name="Liu W."/>
            <person name="Song Y."/>
            <person name="Salvetti E."/>
            <person name="Wrobel A."/>
            <person name="Rasinkangas P."/>
            <person name="Parkhill J."/>
            <person name="Rea M.C."/>
            <person name="O'Sullivan O."/>
            <person name="Ritari J."/>
            <person name="Douillard F.P."/>
            <person name="Paul Ross R."/>
            <person name="Yang R."/>
            <person name="Briner A.E."/>
            <person name="Felis G.E."/>
            <person name="de Vos W.M."/>
            <person name="Barrangou R."/>
            <person name="Klaenhammer T.R."/>
            <person name="Caufield P.W."/>
            <person name="Cui Y."/>
            <person name="Zhang H."/>
            <person name="O'Toole P.W."/>
        </authorList>
    </citation>
    <scope>NUCLEOTIDE SEQUENCE [LARGE SCALE GENOMIC DNA]</scope>
    <source>
        <strain evidence="1 2">DSM 16982</strain>
    </source>
</reference>
<dbReference type="RefSeq" id="WP_057892416.1">
    <property type="nucleotide sequence ID" value="NZ_AZFV01000018.1"/>
</dbReference>
<name>A0A0R1WD17_9LACO</name>
<dbReference type="STRING" id="1423774.FD31_GL000845"/>
<dbReference type="PATRIC" id="fig|1423774.3.peg.880"/>
<protein>
    <submittedName>
        <fullName evidence="1">Uncharacterized protein</fullName>
    </submittedName>
</protein>
<dbReference type="AlphaFoldDB" id="A0A0R1WD17"/>
<dbReference type="EMBL" id="AZFV01000018">
    <property type="protein sequence ID" value="KRM15946.1"/>
    <property type="molecule type" value="Genomic_DNA"/>
</dbReference>
<proteinExistence type="predicted"/>
<keyword evidence="2" id="KW-1185">Reference proteome</keyword>
<organism evidence="1 2">
    <name type="scientific">Companilactobacillus nantensis DSM 16982</name>
    <dbReference type="NCBI Taxonomy" id="1423774"/>
    <lineage>
        <taxon>Bacteria</taxon>
        <taxon>Bacillati</taxon>
        <taxon>Bacillota</taxon>
        <taxon>Bacilli</taxon>
        <taxon>Lactobacillales</taxon>
        <taxon>Lactobacillaceae</taxon>
        <taxon>Companilactobacillus</taxon>
    </lineage>
</organism>
<sequence>MGLELNGFDDLSKQLDESIKKVHDYAGDHQVSFDDMFIDSFVQKYTKYNDMNEFFKAVGIVDNESFDKMPDATLDKHVSENTKFSTWEEMQNKALEEYVTRQIGF</sequence>
<evidence type="ECO:0000313" key="1">
    <source>
        <dbReference type="EMBL" id="KRM15946.1"/>
    </source>
</evidence>
<dbReference type="Proteomes" id="UP000051302">
    <property type="component" value="Unassembled WGS sequence"/>
</dbReference>
<accession>A0A0R1WD17</accession>
<evidence type="ECO:0000313" key="2">
    <source>
        <dbReference type="Proteomes" id="UP000051302"/>
    </source>
</evidence>
<comment type="caution">
    <text evidence="1">The sequence shown here is derived from an EMBL/GenBank/DDBJ whole genome shotgun (WGS) entry which is preliminary data.</text>
</comment>
<gene>
    <name evidence="1" type="ORF">FD31_GL000845</name>
</gene>